<dbReference type="PANTHER" id="PTHR47481:SF22">
    <property type="entry name" value="RETROTRANSPOSON GAG DOMAIN-CONTAINING PROTEIN"/>
    <property type="match status" value="1"/>
</dbReference>
<comment type="caution">
    <text evidence="1">The sequence shown here is derived from an EMBL/GenBank/DDBJ whole genome shotgun (WGS) entry which is preliminary data.</text>
</comment>
<dbReference type="EMBL" id="JAMFTS010000001">
    <property type="protein sequence ID" value="KAJ4806079.1"/>
    <property type="molecule type" value="Genomic_DNA"/>
</dbReference>
<accession>A0AAV8GP35</accession>
<proteinExistence type="predicted"/>
<reference evidence="1" key="1">
    <citation type="submission" date="2022-08" db="EMBL/GenBank/DDBJ databases">
        <authorList>
            <person name="Marques A."/>
        </authorList>
    </citation>
    <scope>NUCLEOTIDE SEQUENCE</scope>
    <source>
        <strain evidence="1">RhyPub2mFocal</strain>
        <tissue evidence="1">Leaves</tissue>
    </source>
</reference>
<name>A0AAV8GP35_9POAL</name>
<keyword evidence="2" id="KW-1185">Reference proteome</keyword>
<dbReference type="Proteomes" id="UP001140206">
    <property type="component" value="Chromosome 1"/>
</dbReference>
<dbReference type="PANTHER" id="PTHR47481">
    <property type="match status" value="1"/>
</dbReference>
<evidence type="ECO:0000313" key="2">
    <source>
        <dbReference type="Proteomes" id="UP001140206"/>
    </source>
</evidence>
<sequence>MATPPSNQSPSPISDISSSSSSQQVVLINLPISTKLTTTNYLSWRSQILPLLHGYNLARHIDSPPPEPTIQAAEGRFEVNPEFLQWHRQDQLLLGWIRSSLTEQIQSQVVSCATTLEIWSELQKLLSSNSRSRVMDLKRQIQSANKGNLSCADYLQSLRRLADELASVGSPYPDDELVMAAINGLGSDYLPVVAAVHAASVHSSFSFSDLHTLLLGHEALLKTHSMSPAAFYAGRNGHGRPRAPYTACESKAHLSNMLKNWSCCENLLQKI</sequence>
<gene>
    <name evidence="1" type="ORF">LUZ62_018645</name>
</gene>
<evidence type="ECO:0000313" key="1">
    <source>
        <dbReference type="EMBL" id="KAJ4806079.1"/>
    </source>
</evidence>
<dbReference type="Pfam" id="PF14223">
    <property type="entry name" value="Retrotran_gag_2"/>
    <property type="match status" value="1"/>
</dbReference>
<organism evidence="1 2">
    <name type="scientific">Rhynchospora pubera</name>
    <dbReference type="NCBI Taxonomy" id="906938"/>
    <lineage>
        <taxon>Eukaryota</taxon>
        <taxon>Viridiplantae</taxon>
        <taxon>Streptophyta</taxon>
        <taxon>Embryophyta</taxon>
        <taxon>Tracheophyta</taxon>
        <taxon>Spermatophyta</taxon>
        <taxon>Magnoliopsida</taxon>
        <taxon>Liliopsida</taxon>
        <taxon>Poales</taxon>
        <taxon>Cyperaceae</taxon>
        <taxon>Cyperoideae</taxon>
        <taxon>Rhynchosporeae</taxon>
        <taxon>Rhynchospora</taxon>
    </lineage>
</organism>
<dbReference type="AlphaFoldDB" id="A0AAV8GP35"/>
<protein>
    <submittedName>
        <fullName evidence="1">Copia protein</fullName>
    </submittedName>
</protein>